<accession>A0A1Y2G1Z4</accession>
<feature type="transmembrane region" description="Helical" evidence="2">
    <location>
        <begin position="322"/>
        <end position="345"/>
    </location>
</feature>
<dbReference type="AlphaFoldDB" id="A0A1Y2G1Z4"/>
<evidence type="ECO:0000256" key="1">
    <source>
        <dbReference type="SAM" id="MobiDB-lite"/>
    </source>
</evidence>
<keyword evidence="2" id="KW-0812">Transmembrane</keyword>
<keyword evidence="2" id="KW-1133">Transmembrane helix</keyword>
<keyword evidence="2" id="KW-0472">Membrane</keyword>
<evidence type="ECO:0000313" key="4">
    <source>
        <dbReference type="Proteomes" id="UP000193467"/>
    </source>
</evidence>
<protein>
    <submittedName>
        <fullName evidence="3">Uncharacterized protein</fullName>
    </submittedName>
</protein>
<keyword evidence="4" id="KW-1185">Reference proteome</keyword>
<dbReference type="Proteomes" id="UP000193467">
    <property type="component" value="Unassembled WGS sequence"/>
</dbReference>
<feature type="compositionally biased region" description="Basic and acidic residues" evidence="1">
    <location>
        <begin position="236"/>
        <end position="246"/>
    </location>
</feature>
<reference evidence="3 4" key="1">
    <citation type="submission" date="2016-07" db="EMBL/GenBank/DDBJ databases">
        <title>Pervasive Adenine N6-methylation of Active Genes in Fungi.</title>
        <authorList>
            <consortium name="DOE Joint Genome Institute"/>
            <person name="Mondo S.J."/>
            <person name="Dannebaum R.O."/>
            <person name="Kuo R.C."/>
            <person name="Labutti K."/>
            <person name="Haridas S."/>
            <person name="Kuo A."/>
            <person name="Salamov A."/>
            <person name="Ahrendt S.R."/>
            <person name="Lipzen A."/>
            <person name="Sullivan W."/>
            <person name="Andreopoulos W.B."/>
            <person name="Clum A."/>
            <person name="Lindquist E."/>
            <person name="Daum C."/>
            <person name="Ramamoorthy G.K."/>
            <person name="Gryganskyi A."/>
            <person name="Culley D."/>
            <person name="Magnuson J.K."/>
            <person name="James T.Y."/>
            <person name="O'Malley M.A."/>
            <person name="Stajich J.E."/>
            <person name="Spatafora J.W."/>
            <person name="Visel A."/>
            <person name="Grigoriev I.V."/>
        </authorList>
    </citation>
    <scope>NUCLEOTIDE SEQUENCE [LARGE SCALE GENOMIC DNA]</scope>
    <source>
        <strain evidence="3 4">62-1032</strain>
    </source>
</reference>
<feature type="compositionally biased region" description="Basic and acidic residues" evidence="1">
    <location>
        <begin position="427"/>
        <end position="436"/>
    </location>
</feature>
<dbReference type="EMBL" id="MCGR01000003">
    <property type="protein sequence ID" value="ORY90914.1"/>
    <property type="molecule type" value="Genomic_DNA"/>
</dbReference>
<proteinExistence type="predicted"/>
<organism evidence="3 4">
    <name type="scientific">Leucosporidium creatinivorum</name>
    <dbReference type="NCBI Taxonomy" id="106004"/>
    <lineage>
        <taxon>Eukaryota</taxon>
        <taxon>Fungi</taxon>
        <taxon>Dikarya</taxon>
        <taxon>Basidiomycota</taxon>
        <taxon>Pucciniomycotina</taxon>
        <taxon>Microbotryomycetes</taxon>
        <taxon>Leucosporidiales</taxon>
        <taxon>Leucosporidium</taxon>
    </lineage>
</organism>
<feature type="region of interest" description="Disordered" evidence="1">
    <location>
        <begin position="236"/>
        <end position="268"/>
    </location>
</feature>
<feature type="transmembrane region" description="Helical" evidence="2">
    <location>
        <begin position="88"/>
        <end position="111"/>
    </location>
</feature>
<sequence length="456" mass="51041">MFTTPIAQATYCANPDLVEECIKICAAADVSAIGLRLGSYLQAIAFFVLVLVAPDEGGAEALWLSLSVSYAFILTNYVQLYLGSITLHHTIVVITLSTLPYIATLAGMNSLTSYRGLGARGMLVLQFGLLVKAILTAILWGFCLYAWFEGQLPESTHLMFRQPHCLDSTAIVAFFVPLRSDDAEHYSRSRALLILYTILWAVLLTVGSYWTFKAPIVLRRRGGHFRPKLQRGKRDERFFSTPEQREARRKKRAKMAEDPADYTPSSSEGDDLMIATMRILAASPTTGFLSADPVWANSGPARTPQQASAAWTEREIESRHHFIIWPIVAILLTFSILTTELQIAMNDIYAGEMHWDFPGTLTFILALPTVWSVIKAILRIREGRRPTPTQRSDETFLQLGHQNARISRRAARREREELALLSSSGHSDGDRFDLRPKRTASTRSQSSTGSRSRSKR</sequence>
<dbReference type="OrthoDB" id="2527297at2759"/>
<feature type="compositionally biased region" description="Low complexity" evidence="1">
    <location>
        <begin position="439"/>
        <end position="456"/>
    </location>
</feature>
<gene>
    <name evidence="3" type="ORF">BCR35DRAFT_328668</name>
</gene>
<feature type="transmembrane region" description="Helical" evidence="2">
    <location>
        <begin position="37"/>
        <end position="54"/>
    </location>
</feature>
<feature type="transmembrane region" description="Helical" evidence="2">
    <location>
        <begin position="191"/>
        <end position="212"/>
    </location>
</feature>
<comment type="caution">
    <text evidence="3">The sequence shown here is derived from an EMBL/GenBank/DDBJ whole genome shotgun (WGS) entry which is preliminary data.</text>
</comment>
<feature type="transmembrane region" description="Helical" evidence="2">
    <location>
        <begin position="123"/>
        <end position="148"/>
    </location>
</feature>
<evidence type="ECO:0000313" key="3">
    <source>
        <dbReference type="EMBL" id="ORY90914.1"/>
    </source>
</evidence>
<feature type="region of interest" description="Disordered" evidence="1">
    <location>
        <begin position="419"/>
        <end position="456"/>
    </location>
</feature>
<name>A0A1Y2G1Z4_9BASI</name>
<dbReference type="InParanoid" id="A0A1Y2G1Z4"/>
<evidence type="ECO:0000256" key="2">
    <source>
        <dbReference type="SAM" id="Phobius"/>
    </source>
</evidence>
<feature type="transmembrane region" description="Helical" evidence="2">
    <location>
        <begin position="357"/>
        <end position="378"/>
    </location>
</feature>